<keyword evidence="19" id="KW-0503">Monooxygenase</keyword>
<evidence type="ECO:0000256" key="27">
    <source>
        <dbReference type="ARBA" id="ARBA00052378"/>
    </source>
</evidence>
<evidence type="ECO:0000256" key="20">
    <source>
        <dbReference type="ARBA" id="ARBA00023098"/>
    </source>
</evidence>
<dbReference type="InterPro" id="IPR002401">
    <property type="entry name" value="Cyt_P450_E_grp-I"/>
</dbReference>
<dbReference type="PRINTS" id="PR00385">
    <property type="entry name" value="P450"/>
</dbReference>
<evidence type="ECO:0000256" key="29">
    <source>
        <dbReference type="ARBA" id="ARBA00066560"/>
    </source>
</evidence>
<evidence type="ECO:0000256" key="7">
    <source>
        <dbReference type="ARBA" id="ARBA00010617"/>
    </source>
</evidence>
<comment type="similarity">
    <text evidence="7">Belongs to the cytochrome P450 family.</text>
</comment>
<keyword evidence="21" id="KW-0496">Mitochondrion</keyword>
<dbReference type="InterPro" id="IPR008069">
    <property type="entry name" value="Cyt_P450_E_grp-I_CYP2D-like"/>
</dbReference>
<dbReference type="Proteomes" id="UP001148018">
    <property type="component" value="Unassembled WGS sequence"/>
</dbReference>
<feature type="binding site" description="axial binding residue" evidence="32">
    <location>
        <position position="453"/>
    </location>
    <ligand>
        <name>heme</name>
        <dbReference type="ChEBI" id="CHEBI:30413"/>
    </ligand>
    <ligandPart>
        <name>Fe</name>
        <dbReference type="ChEBI" id="CHEBI:18248"/>
    </ligandPart>
</feature>
<evidence type="ECO:0000256" key="6">
    <source>
        <dbReference type="ARBA" id="ARBA00009463"/>
    </source>
</evidence>
<dbReference type="InterPro" id="IPR006176">
    <property type="entry name" value="3-OHacyl-CoA_DH_NAD-bd"/>
</dbReference>
<dbReference type="FunFam" id="1.10.1040.10:FF:000019">
    <property type="entry name" value="3-hydroxybutyryl-CoA dehydrogenase FadB2"/>
    <property type="match status" value="1"/>
</dbReference>
<comment type="caution">
    <text evidence="35">The sequence shown here is derived from an EMBL/GenBank/DDBJ whole genome shotgun (WGS) entry which is preliminary data.</text>
</comment>
<dbReference type="GO" id="GO:0070403">
    <property type="term" value="F:NAD+ binding"/>
    <property type="evidence" value="ECO:0007669"/>
    <property type="project" value="InterPro"/>
</dbReference>
<dbReference type="SUPFAM" id="SSF51735">
    <property type="entry name" value="NAD(P)-binding Rossmann-fold domains"/>
    <property type="match status" value="1"/>
</dbReference>
<dbReference type="GO" id="GO:0005506">
    <property type="term" value="F:iron ion binding"/>
    <property type="evidence" value="ECO:0007669"/>
    <property type="project" value="InterPro"/>
</dbReference>
<dbReference type="PROSITE" id="PS00086">
    <property type="entry name" value="CYTOCHROME_P450"/>
    <property type="match status" value="1"/>
</dbReference>
<evidence type="ECO:0000256" key="19">
    <source>
        <dbReference type="ARBA" id="ARBA00023033"/>
    </source>
</evidence>
<evidence type="ECO:0000313" key="35">
    <source>
        <dbReference type="EMBL" id="KAJ3615343.1"/>
    </source>
</evidence>
<evidence type="ECO:0000256" key="21">
    <source>
        <dbReference type="ARBA" id="ARBA00023128"/>
    </source>
</evidence>
<evidence type="ECO:0000256" key="18">
    <source>
        <dbReference type="ARBA" id="ARBA00023004"/>
    </source>
</evidence>
<organism evidence="35 36">
    <name type="scientific">Muraenolepis orangiensis</name>
    <name type="common">Patagonian moray cod</name>
    <dbReference type="NCBI Taxonomy" id="630683"/>
    <lineage>
        <taxon>Eukaryota</taxon>
        <taxon>Metazoa</taxon>
        <taxon>Chordata</taxon>
        <taxon>Craniata</taxon>
        <taxon>Vertebrata</taxon>
        <taxon>Euteleostomi</taxon>
        <taxon>Actinopterygii</taxon>
        <taxon>Neopterygii</taxon>
        <taxon>Teleostei</taxon>
        <taxon>Neoteleostei</taxon>
        <taxon>Acanthomorphata</taxon>
        <taxon>Zeiogadaria</taxon>
        <taxon>Gadariae</taxon>
        <taxon>Gadiformes</taxon>
        <taxon>Muraenolepidoidei</taxon>
        <taxon>Muraenolepididae</taxon>
        <taxon>Muraenolepis</taxon>
    </lineage>
</organism>
<proteinExistence type="inferred from homology"/>
<evidence type="ECO:0000256" key="25">
    <source>
        <dbReference type="ARBA" id="ARBA00051320"/>
    </source>
</evidence>
<keyword evidence="17" id="KW-0560">Oxidoreductase</keyword>
<keyword evidence="18 32" id="KW-0408">Iron</keyword>
<evidence type="ECO:0000256" key="31">
    <source>
        <dbReference type="ARBA" id="ARBA00079181"/>
    </source>
</evidence>
<feature type="domain" description="3-hydroxyacyl-CoA dehydrogenase C-terminal" evidence="33">
    <location>
        <begin position="610"/>
        <end position="707"/>
    </location>
</feature>
<dbReference type="PANTHER" id="PTHR24300">
    <property type="entry name" value="CYTOCHROME P450 508A4-RELATED"/>
    <property type="match status" value="1"/>
</dbReference>
<evidence type="ECO:0000259" key="34">
    <source>
        <dbReference type="Pfam" id="PF02737"/>
    </source>
</evidence>
<evidence type="ECO:0000256" key="23">
    <source>
        <dbReference type="ARBA" id="ARBA00049206"/>
    </source>
</evidence>
<dbReference type="PANTHER" id="PTHR24300:SF397">
    <property type="entry name" value="CYTOCHROME P450 2U1"/>
    <property type="match status" value="1"/>
</dbReference>
<dbReference type="SUPFAM" id="SSF48179">
    <property type="entry name" value="6-phosphogluconate dehydrogenase C-terminal domain-like"/>
    <property type="match status" value="1"/>
</dbReference>
<feature type="domain" description="3-hydroxyacyl-CoA dehydrogenase NAD binding" evidence="34">
    <location>
        <begin position="485"/>
        <end position="608"/>
    </location>
</feature>
<dbReference type="GO" id="GO:0102033">
    <property type="term" value="F:long-chain fatty acid omega-hydroxylase activity"/>
    <property type="evidence" value="ECO:0007669"/>
    <property type="project" value="UniProtKB-EC"/>
</dbReference>
<dbReference type="GO" id="GO:0008395">
    <property type="term" value="F:steroid hydroxylase activity"/>
    <property type="evidence" value="ECO:0007669"/>
    <property type="project" value="TreeGrafter"/>
</dbReference>
<keyword evidence="11 32" id="KW-0479">Metal-binding</keyword>
<keyword evidence="10" id="KW-0812">Transmembrane</keyword>
<dbReference type="EC" id="1.14.14.80" evidence="29"/>
<dbReference type="InterPro" id="IPR001128">
    <property type="entry name" value="Cyt_P450"/>
</dbReference>
<dbReference type="Pfam" id="PF00725">
    <property type="entry name" value="3HCDH"/>
    <property type="match status" value="1"/>
</dbReference>
<dbReference type="PRINTS" id="PR00463">
    <property type="entry name" value="EP450I"/>
</dbReference>
<evidence type="ECO:0000256" key="2">
    <source>
        <dbReference type="ARBA" id="ARBA00004154"/>
    </source>
</evidence>
<dbReference type="InterPro" id="IPR036291">
    <property type="entry name" value="NAD(P)-bd_dom_sf"/>
</dbReference>
<keyword evidence="20" id="KW-0443">Lipid metabolism</keyword>
<evidence type="ECO:0000256" key="11">
    <source>
        <dbReference type="ARBA" id="ARBA00022723"/>
    </source>
</evidence>
<dbReference type="GO" id="GO:0020037">
    <property type="term" value="F:heme binding"/>
    <property type="evidence" value="ECO:0007669"/>
    <property type="project" value="InterPro"/>
</dbReference>
<dbReference type="EC" id="1.1.1.35" evidence="8"/>
<dbReference type="InterPro" id="IPR013328">
    <property type="entry name" value="6PGD_dom2"/>
</dbReference>
<dbReference type="GO" id="GO:0005789">
    <property type="term" value="C:endoplasmic reticulum membrane"/>
    <property type="evidence" value="ECO:0007669"/>
    <property type="project" value="UniProtKB-SubCell"/>
</dbReference>
<evidence type="ECO:0000256" key="28">
    <source>
        <dbReference type="ARBA" id="ARBA00058812"/>
    </source>
</evidence>
<dbReference type="GO" id="GO:0005743">
    <property type="term" value="C:mitochondrial inner membrane"/>
    <property type="evidence" value="ECO:0007669"/>
    <property type="project" value="UniProtKB-SubCell"/>
</dbReference>
<comment type="function">
    <text evidence="28">A cytochrome P450 monooxygenase involved in the metabolism of arachidonic acid and its conjugates. Mechanistically, uses molecular oxygen inserting one oxygen atom into a substrate, and reducing the second into a water molecule, with two electrons provided by NADPH via cytochrome P450 reductase (CPR; NADPH-ferrihemoprotein reductase). Acts as an omega and omega-1 hydroxylase for arachidonic acid and possibly for other long chain fatty acids. May modulate the arachidonic acid signaling pathway and play a role in other fatty acid signaling processes. May down-regulate the biological activities of N-arachidonoyl-serotonin, an endocannabinoid that has anti-nociceptive effects through inhibition of fatty acid amide hydrolase FAAH, TRPV1 receptor and T-type calcium channels. Catalyzes C-2 oxidation of the indole ring of N-arachidonoyl-serotonin forming a less active product 2-oxo-N-arachidonoyl-serotonin.</text>
</comment>
<accession>A0A9Q0IYT4</accession>
<keyword evidence="9 32" id="KW-0349">Heme</keyword>
<evidence type="ECO:0000256" key="14">
    <source>
        <dbReference type="ARBA" id="ARBA00022832"/>
    </source>
</evidence>
<comment type="pathway">
    <text evidence="5">Lipid metabolism.</text>
</comment>
<comment type="catalytic activity">
    <reaction evidence="26">
        <text>N-[(5Z,8Z,11Z,14Z)-eicosatetraenoyl]-serotonin + reduced [NADPH--hemoprotein reductase] + O2 = 2-oxo-N-[(5Z,8Z,11Z,14Z)-eicosatetraenoyl]-serotonin + oxidized [NADPH--hemoprotein reductase] + H2O + H(+)</text>
        <dbReference type="Rhea" id="RHEA:50296"/>
        <dbReference type="Rhea" id="RHEA-COMP:11964"/>
        <dbReference type="Rhea" id="RHEA-COMP:11965"/>
        <dbReference type="ChEBI" id="CHEBI:15377"/>
        <dbReference type="ChEBI" id="CHEBI:15378"/>
        <dbReference type="ChEBI" id="CHEBI:15379"/>
        <dbReference type="ChEBI" id="CHEBI:57618"/>
        <dbReference type="ChEBI" id="CHEBI:58210"/>
        <dbReference type="ChEBI" id="CHEBI:132255"/>
        <dbReference type="ChEBI" id="CHEBI:132256"/>
    </reaction>
    <physiologicalReaction direction="left-to-right" evidence="26">
        <dbReference type="Rhea" id="RHEA:50297"/>
    </physiologicalReaction>
</comment>
<name>A0A9Q0IYT4_9TELE</name>
<dbReference type="PROSITE" id="PS00067">
    <property type="entry name" value="3HCDH"/>
    <property type="match status" value="1"/>
</dbReference>
<comment type="subcellular location">
    <subcellularLocation>
        <location evidence="4">Endoplasmic reticulum membrane</location>
        <topology evidence="4">Multi-pass membrane protein</topology>
    </subcellularLocation>
    <subcellularLocation>
        <location evidence="2">Microsome membrane</location>
        <topology evidence="2">Multi-pass membrane protein</topology>
    </subcellularLocation>
    <subcellularLocation>
        <location evidence="3">Mitochondrion inner membrane</location>
        <topology evidence="3">Multi-pass membrane protein</topology>
    </subcellularLocation>
</comment>
<dbReference type="InterPro" id="IPR050182">
    <property type="entry name" value="Cytochrome_P450_fam2"/>
</dbReference>
<keyword evidence="12" id="KW-0999">Mitochondrion inner membrane</keyword>
<dbReference type="GO" id="GO:0006805">
    <property type="term" value="P:xenobiotic metabolic process"/>
    <property type="evidence" value="ECO:0007669"/>
    <property type="project" value="TreeGrafter"/>
</dbReference>
<dbReference type="InterPro" id="IPR017972">
    <property type="entry name" value="Cyt_P450_CS"/>
</dbReference>
<evidence type="ECO:0000256" key="5">
    <source>
        <dbReference type="ARBA" id="ARBA00005189"/>
    </source>
</evidence>
<reference evidence="35" key="1">
    <citation type="submission" date="2022-07" db="EMBL/GenBank/DDBJ databases">
        <title>Chromosome-level genome of Muraenolepis orangiensis.</title>
        <authorList>
            <person name="Kim J."/>
        </authorList>
    </citation>
    <scope>NUCLEOTIDE SEQUENCE</scope>
    <source>
        <strain evidence="35">KU_S4_2022</strain>
        <tissue evidence="35">Muscle</tissue>
    </source>
</reference>
<keyword evidence="13" id="KW-0256">Endoplasmic reticulum</keyword>
<comment type="similarity">
    <text evidence="6">Belongs to the 3-hydroxyacyl-CoA dehydrogenase family.</text>
</comment>
<evidence type="ECO:0000256" key="15">
    <source>
        <dbReference type="ARBA" id="ARBA00022848"/>
    </source>
</evidence>
<comment type="catalytic activity">
    <reaction evidence="23">
        <text>(5Z,8Z,11Z,14Z)-eicosatetraenoate + reduced [NADPH--hemoprotein reductase] + O2 = 19-hydroxy-(5Z,8Z,11Z,14Z)-eicosatetraenoate + oxidized [NADPH--hemoprotein reductase] + H2O + H(+)</text>
        <dbReference type="Rhea" id="RHEA:39759"/>
        <dbReference type="Rhea" id="RHEA-COMP:11964"/>
        <dbReference type="Rhea" id="RHEA-COMP:11965"/>
        <dbReference type="ChEBI" id="CHEBI:15377"/>
        <dbReference type="ChEBI" id="CHEBI:15378"/>
        <dbReference type="ChEBI" id="CHEBI:15379"/>
        <dbReference type="ChEBI" id="CHEBI:32395"/>
        <dbReference type="ChEBI" id="CHEBI:57618"/>
        <dbReference type="ChEBI" id="CHEBI:58210"/>
        <dbReference type="ChEBI" id="CHEBI:76627"/>
    </reaction>
    <physiologicalReaction direction="left-to-right" evidence="23">
        <dbReference type="Rhea" id="RHEA:39760"/>
    </physiologicalReaction>
</comment>
<keyword evidence="22" id="KW-0472">Membrane</keyword>
<evidence type="ECO:0000256" key="17">
    <source>
        <dbReference type="ARBA" id="ARBA00023002"/>
    </source>
</evidence>
<evidence type="ECO:0000256" key="4">
    <source>
        <dbReference type="ARBA" id="ARBA00004477"/>
    </source>
</evidence>
<dbReference type="Gene3D" id="1.10.1040.10">
    <property type="entry name" value="N-(1-d-carboxylethyl)-l-norvaline Dehydrogenase, domain 2"/>
    <property type="match status" value="1"/>
</dbReference>
<keyword evidence="15" id="KW-0492">Microsome</keyword>
<evidence type="ECO:0000256" key="13">
    <source>
        <dbReference type="ARBA" id="ARBA00022824"/>
    </source>
</evidence>
<evidence type="ECO:0000256" key="3">
    <source>
        <dbReference type="ARBA" id="ARBA00004448"/>
    </source>
</evidence>
<comment type="catalytic activity">
    <reaction evidence="27">
        <text>an omega-methyl-long-chain fatty acid + reduced [NADPH--hemoprotein reductase] + O2 = an omega-hydroxy-long-chain fatty acid + oxidized [NADPH--hemoprotein reductase] + H2O + H(+)</text>
        <dbReference type="Rhea" id="RHEA:56748"/>
        <dbReference type="Rhea" id="RHEA-COMP:11964"/>
        <dbReference type="Rhea" id="RHEA-COMP:11965"/>
        <dbReference type="ChEBI" id="CHEBI:15377"/>
        <dbReference type="ChEBI" id="CHEBI:15378"/>
        <dbReference type="ChEBI" id="CHEBI:15379"/>
        <dbReference type="ChEBI" id="CHEBI:57618"/>
        <dbReference type="ChEBI" id="CHEBI:58210"/>
        <dbReference type="ChEBI" id="CHEBI:140991"/>
        <dbReference type="ChEBI" id="CHEBI:140992"/>
        <dbReference type="EC" id="1.14.14.80"/>
    </reaction>
    <physiologicalReaction direction="left-to-right" evidence="27">
        <dbReference type="Rhea" id="RHEA:56749"/>
    </physiologicalReaction>
</comment>
<evidence type="ECO:0000256" key="9">
    <source>
        <dbReference type="ARBA" id="ARBA00022617"/>
    </source>
</evidence>
<gene>
    <name evidence="35" type="ORF">NHX12_018911</name>
</gene>
<evidence type="ECO:0000256" key="32">
    <source>
        <dbReference type="PIRSR" id="PIRSR602401-1"/>
    </source>
</evidence>
<evidence type="ECO:0000256" key="22">
    <source>
        <dbReference type="ARBA" id="ARBA00023136"/>
    </source>
</evidence>
<dbReference type="FunFam" id="1.10.630.10:FF:000017">
    <property type="entry name" value="cytochrome P450 2U1 isoform X1"/>
    <property type="match status" value="1"/>
</dbReference>
<keyword evidence="36" id="KW-1185">Reference proteome</keyword>
<dbReference type="InterPro" id="IPR008927">
    <property type="entry name" value="6-PGluconate_DH-like_C_sf"/>
</dbReference>
<evidence type="ECO:0000256" key="30">
    <source>
        <dbReference type="ARBA" id="ARBA00067282"/>
    </source>
</evidence>
<dbReference type="Gene3D" id="1.10.630.10">
    <property type="entry name" value="Cytochrome P450"/>
    <property type="match status" value="1"/>
</dbReference>
<evidence type="ECO:0000313" key="36">
    <source>
        <dbReference type="Proteomes" id="UP001148018"/>
    </source>
</evidence>
<dbReference type="OrthoDB" id="1844152at2759"/>
<keyword evidence="16" id="KW-1133">Transmembrane helix</keyword>
<dbReference type="EMBL" id="JANIIK010000034">
    <property type="protein sequence ID" value="KAJ3615343.1"/>
    <property type="molecule type" value="Genomic_DNA"/>
</dbReference>
<dbReference type="InterPro" id="IPR006108">
    <property type="entry name" value="3HC_DH_C"/>
</dbReference>
<evidence type="ECO:0000256" key="24">
    <source>
        <dbReference type="ARBA" id="ARBA00049556"/>
    </source>
</evidence>
<dbReference type="PRINTS" id="PR01686">
    <property type="entry name" value="EP450ICYP2D"/>
</dbReference>
<evidence type="ECO:0000256" key="8">
    <source>
        <dbReference type="ARBA" id="ARBA00013000"/>
    </source>
</evidence>
<evidence type="ECO:0000256" key="10">
    <source>
        <dbReference type="ARBA" id="ARBA00022692"/>
    </source>
</evidence>
<evidence type="ECO:0000259" key="33">
    <source>
        <dbReference type="Pfam" id="PF00725"/>
    </source>
</evidence>
<dbReference type="GO" id="GO:0006631">
    <property type="term" value="P:fatty acid metabolic process"/>
    <property type="evidence" value="ECO:0007669"/>
    <property type="project" value="UniProtKB-KW"/>
</dbReference>
<comment type="cofactor">
    <cofactor evidence="1 32">
        <name>heme</name>
        <dbReference type="ChEBI" id="CHEBI:30413"/>
    </cofactor>
</comment>
<dbReference type="AlphaFoldDB" id="A0A9Q0IYT4"/>
<evidence type="ECO:0000256" key="26">
    <source>
        <dbReference type="ARBA" id="ARBA00052159"/>
    </source>
</evidence>
<dbReference type="Pfam" id="PF02737">
    <property type="entry name" value="3HCDH_N"/>
    <property type="match status" value="1"/>
</dbReference>
<evidence type="ECO:0000256" key="12">
    <source>
        <dbReference type="ARBA" id="ARBA00022792"/>
    </source>
</evidence>
<comment type="catalytic activity">
    <reaction evidence="24">
        <text>a (3S)-3-hydroxyacyl-CoA + NAD(+) = a 3-oxoacyl-CoA + NADH + H(+)</text>
        <dbReference type="Rhea" id="RHEA:22432"/>
        <dbReference type="ChEBI" id="CHEBI:15378"/>
        <dbReference type="ChEBI" id="CHEBI:57318"/>
        <dbReference type="ChEBI" id="CHEBI:57540"/>
        <dbReference type="ChEBI" id="CHEBI:57945"/>
        <dbReference type="ChEBI" id="CHEBI:90726"/>
        <dbReference type="EC" id="1.1.1.35"/>
    </reaction>
</comment>
<dbReference type="GO" id="GO:0003857">
    <property type="term" value="F:(3S)-3-hydroxyacyl-CoA dehydrogenase (NAD+) activity"/>
    <property type="evidence" value="ECO:0007669"/>
    <property type="project" value="UniProtKB-EC"/>
</dbReference>
<sequence length="708" mass="79092">MVAICTVCVLVHCNRKRWDLANIPPGPKPMPIVGNFGAFLVPGFLWKLFTRRQQTKDKKSPLVFMMEQAELYGNIYSIFIGHQLVVILSGYEVIKDALSNHSHVFSDRPDITIITLMTKRKGIAFAPYGPVWRTQRKFCQASLRTFGLGKLCLEPHILELLAVVKEELLQHYRNSSDTGVDLTPLIRTAVSNVICSMSMGHNFHQDDQEFHTLLELVARGLEISVSGPVLLINILPALYYLPFGVFKELRQVQLDITAFLKKIIAQHRATLDPSDPRDLIDMYLAKVLEEQAAGQEDSSFSEDYLFYIIGDLFIAGTDTSTNSILWMVLYMASYPDIQEKVQAEMDQVVGRERLTSMKDRGSLPFTGATIMEVERMSVVVPLGVPHMASKTAEFRGFTIPKGTVVIPNMWSVHRDPTVWEEPDTFNPGRFLDEEGKLLRKDCFMPFGVGPRICMGEQLAKMEIFLIFTNLLQAFKFSLPIGAGAEFVQNVMKNVSISTDAASTAQGSDLVLEAIIENLKIKQDLFGGLDKVAPVHTIFASNTSSLPISDIANSTSRLDRFGGLHFFNPVPMMKLVEVVGTSATSQDTFDSLLNFSKALGKTPVSCKDTPGFIVNRLLVPYMMESVRLHERGHGSKEDIDIAMKLGAGYPMGPFELLDYVGLDTCKFIIDGWSAMDPENPLFVQSEMLNKLVAEGKYGRKTGEGFYKYK</sequence>
<dbReference type="InterPro" id="IPR006180">
    <property type="entry name" value="3-OHacyl-CoA_DH_CS"/>
</dbReference>
<evidence type="ECO:0000256" key="16">
    <source>
        <dbReference type="ARBA" id="ARBA00022989"/>
    </source>
</evidence>
<evidence type="ECO:0000256" key="1">
    <source>
        <dbReference type="ARBA" id="ARBA00001971"/>
    </source>
</evidence>
<dbReference type="InterPro" id="IPR036396">
    <property type="entry name" value="Cyt_P450_sf"/>
</dbReference>
<dbReference type="SUPFAM" id="SSF48264">
    <property type="entry name" value="Cytochrome P450"/>
    <property type="match status" value="1"/>
</dbReference>
<keyword evidence="14" id="KW-0276">Fatty acid metabolism</keyword>
<dbReference type="Pfam" id="PF00067">
    <property type="entry name" value="p450"/>
    <property type="match status" value="1"/>
</dbReference>
<protein>
    <recommendedName>
        <fullName evidence="30">Cytochrome P450 2U1</fullName>
        <ecNumber evidence="8">1.1.1.35</ecNumber>
        <ecNumber evidence="29">1.14.14.80</ecNumber>
    </recommendedName>
    <alternativeName>
        <fullName evidence="31">Long-chain fatty acid omega-monooxygenase</fullName>
    </alternativeName>
</protein>
<comment type="catalytic activity">
    <reaction evidence="25">
        <text>(5Z,8Z,11Z,14Z)-eicosatetraenoate + reduced [NADPH--hemoprotein reductase] + O2 = 20-hydroxy-(5Z,8Z,11Z,14Z)-eicosatetraenoate + oxidized [NADPH--hemoprotein reductase] + H2O + H(+)</text>
        <dbReference type="Rhea" id="RHEA:39755"/>
        <dbReference type="Rhea" id="RHEA-COMP:11964"/>
        <dbReference type="Rhea" id="RHEA-COMP:11965"/>
        <dbReference type="ChEBI" id="CHEBI:15377"/>
        <dbReference type="ChEBI" id="CHEBI:15378"/>
        <dbReference type="ChEBI" id="CHEBI:15379"/>
        <dbReference type="ChEBI" id="CHEBI:32395"/>
        <dbReference type="ChEBI" id="CHEBI:57618"/>
        <dbReference type="ChEBI" id="CHEBI:58210"/>
        <dbReference type="ChEBI" id="CHEBI:76624"/>
    </reaction>
    <physiologicalReaction direction="left-to-right" evidence="25">
        <dbReference type="Rhea" id="RHEA:39756"/>
    </physiologicalReaction>
</comment>